<evidence type="ECO:0008006" key="3">
    <source>
        <dbReference type="Google" id="ProtNLM"/>
    </source>
</evidence>
<evidence type="ECO:0000313" key="2">
    <source>
        <dbReference type="Proteomes" id="UP001432168"/>
    </source>
</evidence>
<dbReference type="Gene3D" id="3.40.109.10">
    <property type="entry name" value="NADH Oxidase"/>
    <property type="match status" value="1"/>
</dbReference>
<dbReference type="EMBL" id="CP109011">
    <property type="protein sequence ID" value="WUT47047.1"/>
    <property type="molecule type" value="Genomic_DNA"/>
</dbReference>
<sequence>MTDTESAPLRSIDRLREIAGTAARAANAHNTQPWELRFRADHVEVGWRARYALGPSDPAHRDLRLSLGTYVETLLICAAEAGIPVRYEPDFDADAARVGRIRPDAWPAASPRSVADVEGRRVWRGAWSRERIPARVLDRARRTAAEAGFRVAVVTTHAARPLLVRAYHWFFGDAGIAAELLAWARLTPRHPEYRRDGLNDVMLVLSRAEALAMRLFFAPAVYRLLRPLGLVRLLTALSSGATAGDGVVLVVLGSRTDAAGEVEAGRLVTRLWLDLFQDGIYVHPQSHVIDCPGTVDDLARLCAAEDGERPLVFFRAGFPAVDPAARPRHPRRENGEHVSG</sequence>
<dbReference type="InterPro" id="IPR000415">
    <property type="entry name" value="Nitroreductase-like"/>
</dbReference>
<organism evidence="1 2">
    <name type="scientific">Streptomyces pseudovenezuelae</name>
    <dbReference type="NCBI Taxonomy" id="67350"/>
    <lineage>
        <taxon>Bacteria</taxon>
        <taxon>Bacillati</taxon>
        <taxon>Actinomycetota</taxon>
        <taxon>Actinomycetes</taxon>
        <taxon>Kitasatosporales</taxon>
        <taxon>Streptomycetaceae</taxon>
        <taxon>Streptomyces</taxon>
        <taxon>Streptomyces aurantiacus group</taxon>
    </lineage>
</organism>
<dbReference type="RefSeq" id="WP_329268815.1">
    <property type="nucleotide sequence ID" value="NZ_CP109011.1"/>
</dbReference>
<dbReference type="SUPFAM" id="SSF55469">
    <property type="entry name" value="FMN-dependent nitroreductase-like"/>
    <property type="match status" value="1"/>
</dbReference>
<keyword evidence="2" id="KW-1185">Reference proteome</keyword>
<accession>A0ABZ1X5Z6</accession>
<dbReference type="Proteomes" id="UP001432168">
    <property type="component" value="Chromosome"/>
</dbReference>
<reference evidence="1" key="1">
    <citation type="submission" date="2022-10" db="EMBL/GenBank/DDBJ databases">
        <title>The complete genomes of actinobacterial strains from the NBC collection.</title>
        <authorList>
            <person name="Joergensen T.S."/>
            <person name="Alvarez Arevalo M."/>
            <person name="Sterndorff E.B."/>
            <person name="Faurdal D."/>
            <person name="Vuksanovic O."/>
            <person name="Mourched A.-S."/>
            <person name="Charusanti P."/>
            <person name="Shaw S."/>
            <person name="Blin K."/>
            <person name="Weber T."/>
        </authorList>
    </citation>
    <scope>NUCLEOTIDE SEQUENCE</scope>
    <source>
        <strain evidence="1">NBC_00686</strain>
    </source>
</reference>
<gene>
    <name evidence="1" type="ORF">OG929_34165</name>
</gene>
<protein>
    <recommendedName>
        <fullName evidence="3">Nitroreductase</fullName>
    </recommendedName>
</protein>
<name>A0ABZ1X5Z6_9ACTN</name>
<evidence type="ECO:0000313" key="1">
    <source>
        <dbReference type="EMBL" id="WUT47047.1"/>
    </source>
</evidence>
<proteinExistence type="predicted"/>